<proteinExistence type="predicted"/>
<reference evidence="2" key="1">
    <citation type="journal article" date="2015" name="Nature">
        <title>Complex archaea that bridge the gap between prokaryotes and eukaryotes.</title>
        <authorList>
            <person name="Spang A."/>
            <person name="Saw J.H."/>
            <person name="Jorgensen S.L."/>
            <person name="Zaremba-Niedzwiedzka K."/>
            <person name="Martijn J."/>
            <person name="Lind A.E."/>
            <person name="van Eijk R."/>
            <person name="Schleper C."/>
            <person name="Guy L."/>
            <person name="Ettema T.J."/>
        </authorList>
    </citation>
    <scope>NUCLEOTIDE SEQUENCE</scope>
</reference>
<dbReference type="NCBIfam" id="NF006058">
    <property type="entry name" value="PRK08206.1"/>
    <property type="match status" value="1"/>
</dbReference>
<name>A0A0F8VZ37_9ZZZZ</name>
<feature type="domain" description="Tryptophan synthase beta chain-like PALP" evidence="1">
    <location>
        <begin position="7"/>
        <end position="270"/>
    </location>
</feature>
<dbReference type="EMBL" id="LAZR01068440">
    <property type="protein sequence ID" value="KKK49632.1"/>
    <property type="molecule type" value="Genomic_DNA"/>
</dbReference>
<dbReference type="InterPro" id="IPR001926">
    <property type="entry name" value="TrpB-like_PALP"/>
</dbReference>
<evidence type="ECO:0000313" key="2">
    <source>
        <dbReference type="EMBL" id="KKK49632.1"/>
    </source>
</evidence>
<dbReference type="PANTHER" id="PTHR42937:SF1">
    <property type="entry name" value="DIAMINOPROPIONATE AMMONIA-LYASE"/>
    <property type="match status" value="1"/>
</dbReference>
<dbReference type="InterPro" id="IPR036052">
    <property type="entry name" value="TrpB-like_PALP_sf"/>
</dbReference>
<organism evidence="2">
    <name type="scientific">marine sediment metagenome</name>
    <dbReference type="NCBI Taxonomy" id="412755"/>
    <lineage>
        <taxon>unclassified sequences</taxon>
        <taxon>metagenomes</taxon>
        <taxon>ecological metagenomes</taxon>
    </lineage>
</organism>
<dbReference type="Gene3D" id="3.40.50.1100">
    <property type="match status" value="3"/>
</dbReference>
<dbReference type="SUPFAM" id="SSF53686">
    <property type="entry name" value="Tryptophan synthase beta subunit-like PLP-dependent enzymes"/>
    <property type="match status" value="1"/>
</dbReference>
<gene>
    <name evidence="2" type="ORF">LCGC14_3133110</name>
</gene>
<evidence type="ECO:0000259" key="1">
    <source>
        <dbReference type="Pfam" id="PF00291"/>
    </source>
</evidence>
<accession>A0A0F8VZ37</accession>
<protein>
    <recommendedName>
        <fullName evidence="1">Tryptophan synthase beta chain-like PALP domain-containing protein</fullName>
    </recommendedName>
</protein>
<dbReference type="PANTHER" id="PTHR42937">
    <property type="match status" value="1"/>
</dbReference>
<comment type="caution">
    <text evidence="2">The sequence shown here is derived from an EMBL/GenBank/DDBJ whole genome shotgun (WGS) entry which is preliminary data.</text>
</comment>
<feature type="non-terminal residue" evidence="2">
    <location>
        <position position="1"/>
    </location>
</feature>
<dbReference type="AlphaFoldDB" id="A0A0F8VZ37"/>
<dbReference type="Pfam" id="PF00291">
    <property type="entry name" value="PALP"/>
    <property type="match status" value="1"/>
</dbReference>
<sequence length="311" mass="34579">KRFRQNTFKILGASYAVNKFLEANPGKYTFCTATDGNHGRSVAWAARRHKQKAVIYVPAHTAQARIKNIKKLRAKVVLVEDDYDATVKRAHKDAEENGYILIQDTSWEGYTEIPTIIATGYKTMLIEMEDLLHRKGDPGVDFIFLQSGVGTWASSVVSYYRNKYPRCMPKFITVEPVESDSLLVSCRNQSLTKTKGTQETVMAGLNCGTASLQAYEILNASVDLFLAIPDEYAIKAMQYLHFPFKNDTQIFAGESGAAGLGGLLALANDDALTEVREKIGLNAESRVLVFNTEGVTDPDCFEELISRELDI</sequence>